<dbReference type="EMBL" id="JAPMSZ010000004">
    <property type="protein sequence ID" value="KAJ5105089.1"/>
    <property type="molecule type" value="Genomic_DNA"/>
</dbReference>
<dbReference type="OrthoDB" id="2253354at2759"/>
<comment type="caution">
    <text evidence="2">The sequence shown here is derived from an EMBL/GenBank/DDBJ whole genome shotgun (WGS) entry which is preliminary data.</text>
</comment>
<dbReference type="RefSeq" id="XP_056514085.1">
    <property type="nucleotide sequence ID" value="XM_056653018.1"/>
</dbReference>
<reference evidence="2" key="1">
    <citation type="submission" date="2022-11" db="EMBL/GenBank/DDBJ databases">
        <authorList>
            <person name="Petersen C."/>
        </authorList>
    </citation>
    <scope>NUCLEOTIDE SEQUENCE</scope>
    <source>
        <strain evidence="2">IBT 34128</strain>
    </source>
</reference>
<evidence type="ECO:0000256" key="1">
    <source>
        <dbReference type="SAM" id="MobiDB-lite"/>
    </source>
</evidence>
<dbReference type="GeneID" id="81392186"/>
<dbReference type="AlphaFoldDB" id="A0A9W9KFZ3"/>
<dbReference type="InterPro" id="IPR035213">
    <property type="entry name" value="DUF5321"/>
</dbReference>
<evidence type="ECO:0000313" key="3">
    <source>
        <dbReference type="Proteomes" id="UP001141434"/>
    </source>
</evidence>
<dbReference type="Pfam" id="PF17254">
    <property type="entry name" value="DUF5321"/>
    <property type="match status" value="1"/>
</dbReference>
<keyword evidence="3" id="KW-1185">Reference proteome</keyword>
<sequence length="217" mass="24944">MAMAFTVKPTGLSRHLLLNPTSLFTVAKPLVPAPRLYSTSNSFPKIAQTSVWTSMIPKFIRNRGARKEDASKENSKEWNPATFYIIIFTLIGSQAIRMMSLKNDYAAYRRTTDAKLELLREVIERVKRGEKVDVEKLLGTGDEAKEREWEEVLREIEEEDSLWHRKANRSERNQQSEKDQKQPTQKSEGKDSVTPSTASADDETMKKTQSTRKLNFF</sequence>
<dbReference type="Proteomes" id="UP001141434">
    <property type="component" value="Unassembled WGS sequence"/>
</dbReference>
<protein>
    <submittedName>
        <fullName evidence="2">Uncharacterized protein</fullName>
    </submittedName>
</protein>
<organism evidence="2 3">
    <name type="scientific">Penicillium alfredii</name>
    <dbReference type="NCBI Taxonomy" id="1506179"/>
    <lineage>
        <taxon>Eukaryota</taxon>
        <taxon>Fungi</taxon>
        <taxon>Dikarya</taxon>
        <taxon>Ascomycota</taxon>
        <taxon>Pezizomycotina</taxon>
        <taxon>Eurotiomycetes</taxon>
        <taxon>Eurotiomycetidae</taxon>
        <taxon>Eurotiales</taxon>
        <taxon>Aspergillaceae</taxon>
        <taxon>Penicillium</taxon>
    </lineage>
</organism>
<name>A0A9W9KFZ3_9EURO</name>
<reference evidence="2" key="2">
    <citation type="journal article" date="2023" name="IMA Fungus">
        <title>Comparative genomic study of the Penicillium genus elucidates a diverse pangenome and 15 lateral gene transfer events.</title>
        <authorList>
            <person name="Petersen C."/>
            <person name="Sorensen T."/>
            <person name="Nielsen M.R."/>
            <person name="Sondergaard T.E."/>
            <person name="Sorensen J.L."/>
            <person name="Fitzpatrick D.A."/>
            <person name="Frisvad J.C."/>
            <person name="Nielsen K.L."/>
        </authorList>
    </citation>
    <scope>NUCLEOTIDE SEQUENCE</scope>
    <source>
        <strain evidence="2">IBT 34128</strain>
    </source>
</reference>
<feature type="region of interest" description="Disordered" evidence="1">
    <location>
        <begin position="160"/>
        <end position="217"/>
    </location>
</feature>
<gene>
    <name evidence="2" type="ORF">NUU61_002436</name>
</gene>
<feature type="compositionally biased region" description="Polar residues" evidence="1">
    <location>
        <begin position="207"/>
        <end position="217"/>
    </location>
</feature>
<evidence type="ECO:0000313" key="2">
    <source>
        <dbReference type="EMBL" id="KAJ5105089.1"/>
    </source>
</evidence>
<proteinExistence type="predicted"/>
<accession>A0A9W9KFZ3</accession>
<feature type="compositionally biased region" description="Basic and acidic residues" evidence="1">
    <location>
        <begin position="168"/>
        <end position="191"/>
    </location>
</feature>